<dbReference type="AlphaFoldDB" id="A0A6J1NGT2"/>
<accession>A0A6J1NGT2</accession>
<dbReference type="Proteomes" id="UP001652582">
    <property type="component" value="Chromosome 1"/>
</dbReference>
<evidence type="ECO:0000256" key="1">
    <source>
        <dbReference type="SAM" id="MobiDB-lite"/>
    </source>
</evidence>
<proteinExistence type="predicted"/>
<dbReference type="KEGG" id="bany:112050208"/>
<dbReference type="GeneID" id="112050208"/>
<sequence>MIKTFVFFLLLTVVYCANVRRQVDNDDENSLVNYSNSEDDEGSNDREEWQRRIEIERLNQRQRPTEELPRPRYMIKWVNANYGDEKQRYEWERNQLLRQRAEQDYGQYYEPGSSVPYWIPYNTPYNWGRYAYV</sequence>
<dbReference type="OrthoDB" id="10474571at2759"/>
<feature type="region of interest" description="Disordered" evidence="1">
    <location>
        <begin position="29"/>
        <end position="48"/>
    </location>
</feature>
<protein>
    <submittedName>
        <fullName evidence="4">Uncharacterized protein LOC112050208</fullName>
    </submittedName>
</protein>
<keyword evidence="2" id="KW-0732">Signal</keyword>
<dbReference type="RefSeq" id="XP_023944182.2">
    <property type="nucleotide sequence ID" value="XM_024088414.2"/>
</dbReference>
<gene>
    <name evidence="4" type="primary">LOC112050208</name>
</gene>
<reference evidence="4" key="2">
    <citation type="submission" date="2025-08" db="UniProtKB">
        <authorList>
            <consortium name="RefSeq"/>
        </authorList>
    </citation>
    <scope>IDENTIFICATION</scope>
</reference>
<keyword evidence="3" id="KW-1185">Reference proteome</keyword>
<evidence type="ECO:0000313" key="4">
    <source>
        <dbReference type="RefSeq" id="XP_023944182.2"/>
    </source>
</evidence>
<reference evidence="3" key="1">
    <citation type="submission" date="2025-05" db="UniProtKB">
        <authorList>
            <consortium name="RefSeq"/>
        </authorList>
    </citation>
    <scope>NUCLEOTIDE SEQUENCE [LARGE SCALE GENOMIC DNA]</scope>
</reference>
<organism evidence="3 4">
    <name type="scientific">Bicyclus anynana</name>
    <name type="common">Squinting bush brown butterfly</name>
    <dbReference type="NCBI Taxonomy" id="110368"/>
    <lineage>
        <taxon>Eukaryota</taxon>
        <taxon>Metazoa</taxon>
        <taxon>Ecdysozoa</taxon>
        <taxon>Arthropoda</taxon>
        <taxon>Hexapoda</taxon>
        <taxon>Insecta</taxon>
        <taxon>Pterygota</taxon>
        <taxon>Neoptera</taxon>
        <taxon>Endopterygota</taxon>
        <taxon>Lepidoptera</taxon>
        <taxon>Glossata</taxon>
        <taxon>Ditrysia</taxon>
        <taxon>Papilionoidea</taxon>
        <taxon>Nymphalidae</taxon>
        <taxon>Satyrinae</taxon>
        <taxon>Satyrini</taxon>
        <taxon>Mycalesina</taxon>
        <taxon>Bicyclus</taxon>
    </lineage>
</organism>
<feature type="chain" id="PRO_5045271025" evidence="2">
    <location>
        <begin position="17"/>
        <end position="133"/>
    </location>
</feature>
<feature type="signal peptide" evidence="2">
    <location>
        <begin position="1"/>
        <end position="16"/>
    </location>
</feature>
<evidence type="ECO:0000256" key="2">
    <source>
        <dbReference type="SAM" id="SignalP"/>
    </source>
</evidence>
<name>A0A6J1NGT2_BICAN</name>
<evidence type="ECO:0000313" key="3">
    <source>
        <dbReference type="Proteomes" id="UP001652582"/>
    </source>
</evidence>